<dbReference type="STRING" id="55188.A0A2H5PWR0"/>
<reference evidence="3 4" key="1">
    <citation type="journal article" date="2017" name="Front. Genet.">
        <title>Draft sequencing of the heterozygous diploid genome of Satsuma (Citrus unshiu Marc.) using a hybrid assembly approach.</title>
        <authorList>
            <person name="Shimizu T."/>
            <person name="Tanizawa Y."/>
            <person name="Mochizuki T."/>
            <person name="Nagasaki H."/>
            <person name="Yoshioka T."/>
            <person name="Toyoda A."/>
            <person name="Fujiyama A."/>
            <person name="Kaminuma E."/>
            <person name="Nakamura Y."/>
        </authorList>
    </citation>
    <scope>NUCLEOTIDE SEQUENCE [LARGE SCALE GENOMIC DNA]</scope>
    <source>
        <strain evidence="4">cv. Miyagawa wase</strain>
    </source>
</reference>
<protein>
    <recommendedName>
        <fullName evidence="2">No apical meristem-associated C-terminal domain-containing protein</fullName>
    </recommendedName>
</protein>
<keyword evidence="4" id="KW-1185">Reference proteome</keyword>
<evidence type="ECO:0000313" key="3">
    <source>
        <dbReference type="EMBL" id="GAY56774.1"/>
    </source>
</evidence>
<comment type="caution">
    <text evidence="3">The sequence shown here is derived from an EMBL/GenBank/DDBJ whole genome shotgun (WGS) entry which is preliminary data.</text>
</comment>
<dbReference type="AlphaFoldDB" id="A0A2H5PWR0"/>
<feature type="region of interest" description="Disordered" evidence="1">
    <location>
        <begin position="126"/>
        <end position="150"/>
    </location>
</feature>
<accession>A0A2H5PWR0</accession>
<feature type="compositionally biased region" description="Low complexity" evidence="1">
    <location>
        <begin position="126"/>
        <end position="146"/>
    </location>
</feature>
<proteinExistence type="predicted"/>
<evidence type="ECO:0000259" key="2">
    <source>
        <dbReference type="Pfam" id="PF14303"/>
    </source>
</evidence>
<evidence type="ECO:0000313" key="4">
    <source>
        <dbReference type="Proteomes" id="UP000236630"/>
    </source>
</evidence>
<organism evidence="3 4">
    <name type="scientific">Citrus unshiu</name>
    <name type="common">Satsuma mandarin</name>
    <name type="synonym">Citrus nobilis var. unshiu</name>
    <dbReference type="NCBI Taxonomy" id="55188"/>
    <lineage>
        <taxon>Eukaryota</taxon>
        <taxon>Viridiplantae</taxon>
        <taxon>Streptophyta</taxon>
        <taxon>Embryophyta</taxon>
        <taxon>Tracheophyta</taxon>
        <taxon>Spermatophyta</taxon>
        <taxon>Magnoliopsida</taxon>
        <taxon>eudicotyledons</taxon>
        <taxon>Gunneridae</taxon>
        <taxon>Pentapetalae</taxon>
        <taxon>rosids</taxon>
        <taxon>malvids</taxon>
        <taxon>Sapindales</taxon>
        <taxon>Rutaceae</taxon>
        <taxon>Aurantioideae</taxon>
        <taxon>Citrus</taxon>
    </lineage>
</organism>
<dbReference type="Proteomes" id="UP000236630">
    <property type="component" value="Unassembled WGS sequence"/>
</dbReference>
<dbReference type="EMBL" id="BDQV01000145">
    <property type="protein sequence ID" value="GAY56774.1"/>
    <property type="molecule type" value="Genomic_DNA"/>
</dbReference>
<dbReference type="Pfam" id="PF14303">
    <property type="entry name" value="NAM-associated"/>
    <property type="match status" value="1"/>
</dbReference>
<dbReference type="PANTHER" id="PTHR45125">
    <property type="entry name" value="F21J9.4-RELATED"/>
    <property type="match status" value="1"/>
</dbReference>
<feature type="domain" description="No apical meristem-associated C-terminal" evidence="2">
    <location>
        <begin position="92"/>
        <end position="261"/>
    </location>
</feature>
<name>A0A2H5PWR0_CITUN</name>
<dbReference type="InterPro" id="IPR029466">
    <property type="entry name" value="NAM-associated_C"/>
</dbReference>
<gene>
    <name evidence="3" type="ORF">CUMW_174420</name>
</gene>
<dbReference type="PANTHER" id="PTHR45125:SF36">
    <property type="entry name" value="BNAC01G27460D PROTEIN"/>
    <property type="match status" value="1"/>
</dbReference>
<sequence>MAPTPRSTSYTHEEDILLCHIYLDISQNLVVVHHSSSTKKIFAKRMQSILPAIDKLRGCVQQTKNKNPSGASEQDILNRVNVLLAQDKKYNKGFKFDYVWPILKDIEKFGDDHSIATPYFRRQSSEFVSSQSDSPAPESPTSASPDLSSFSLNINDEHVDDCSTQQPIGVKKAKEKKKVEGQNSLVIDTIKEDNRRLYEIFKKGNEDRQQNYQIQMIRAQNEKNKLEMVTYREENKILLKDLNSISDPSLRQYFQNEQIKILQRRF</sequence>
<evidence type="ECO:0000256" key="1">
    <source>
        <dbReference type="SAM" id="MobiDB-lite"/>
    </source>
</evidence>